<comment type="caution">
    <text evidence="1">The sequence shown here is derived from an EMBL/GenBank/DDBJ whole genome shotgun (WGS) entry which is preliminary data.</text>
</comment>
<dbReference type="PANTHER" id="PTHR48228:SF5">
    <property type="entry name" value="ALPHA-METHYLACYL-COA RACEMASE"/>
    <property type="match status" value="1"/>
</dbReference>
<sequence length="346" mass="36971">MTQPLSSLVVVDFTTLLPGPLATLMLARAGAKIIKIERPEGDEMRQFGPFVDGKSLPFELLNRGKICQTVDLKNPAETAKLRHLLASADIVVEQFRPGVMARLGLDYATLSALNPRLIYCSITGYGANGPLAHKAGHDLNYIAESGLLSLSRGGGDAPVLPPALIADIAGGSLPSVINILLALLQRDKTGRGTHLDIAMSQSTFALMPFALAEVLSGQSSPPSGAGMLTGGLARYNLYPTRDGRMLAIAALEDRFWRNVCAITDLEEQLRDDYATPAASHKRLRAIIASEDSDVWMARFAQSDCCVSLVHSVDEAISNPQFSALFDGKSILPLPIARHFSAGGDHG</sequence>
<reference evidence="1 2" key="1">
    <citation type="journal article" date="2017" name="Water Res.">
        <title>Comammox in drinking water systems.</title>
        <authorList>
            <person name="Wang Y."/>
            <person name="Ma L."/>
            <person name="Mao Y."/>
            <person name="Jiang X."/>
            <person name="Xia Y."/>
            <person name="Yu K."/>
            <person name="Li B."/>
            <person name="Zhang T."/>
        </authorList>
    </citation>
    <scope>NUCLEOTIDE SEQUENCE [LARGE SCALE GENOMIC DNA]</scope>
    <source>
        <strain evidence="1">SG_bin8</strain>
    </source>
</reference>
<accession>A0A1W9HZR3</accession>
<dbReference type="Proteomes" id="UP000192872">
    <property type="component" value="Unassembled WGS sequence"/>
</dbReference>
<dbReference type="AlphaFoldDB" id="A0A1W9HZR3"/>
<gene>
    <name evidence="1" type="ORF">A4S15_06245</name>
</gene>
<dbReference type="InterPro" id="IPR023606">
    <property type="entry name" value="CoA-Trfase_III_dom_1_sf"/>
</dbReference>
<dbReference type="InterPro" id="IPR044855">
    <property type="entry name" value="CoA-Trfase_III_dom3_sf"/>
</dbReference>
<dbReference type="Gene3D" id="3.40.50.10540">
    <property type="entry name" value="Crotonobetainyl-coa:carnitine coa-transferase, domain 1"/>
    <property type="match status" value="1"/>
</dbReference>
<evidence type="ECO:0000313" key="2">
    <source>
        <dbReference type="Proteomes" id="UP000192872"/>
    </source>
</evidence>
<dbReference type="InterPro" id="IPR050509">
    <property type="entry name" value="CoA-transferase_III"/>
</dbReference>
<protein>
    <recommendedName>
        <fullName evidence="3">Carnitine dehydratase</fullName>
    </recommendedName>
</protein>
<dbReference type="GO" id="GO:0003824">
    <property type="term" value="F:catalytic activity"/>
    <property type="evidence" value="ECO:0007669"/>
    <property type="project" value="InterPro"/>
</dbReference>
<dbReference type="InterPro" id="IPR003673">
    <property type="entry name" value="CoA-Trfase_fam_III"/>
</dbReference>
<dbReference type="STRING" id="1827387.A4S15_06245"/>
<proteinExistence type="predicted"/>
<dbReference type="Pfam" id="PF02515">
    <property type="entry name" value="CoA_transf_3"/>
    <property type="match status" value="1"/>
</dbReference>
<dbReference type="Gene3D" id="3.30.1540.10">
    <property type="entry name" value="formyl-coa transferase, domain 3"/>
    <property type="match status" value="1"/>
</dbReference>
<organism evidence="1 2">
    <name type="scientific">Candidatus Raskinella chloraquaticus</name>
    <dbReference type="NCBI Taxonomy" id="1951219"/>
    <lineage>
        <taxon>Bacteria</taxon>
        <taxon>Pseudomonadati</taxon>
        <taxon>Pseudomonadota</taxon>
        <taxon>Alphaproteobacteria</taxon>
        <taxon>Hyphomicrobiales</taxon>
        <taxon>Phreatobacteraceae</taxon>
        <taxon>Candidatus Raskinella</taxon>
    </lineage>
</organism>
<name>A0A1W9HZR3_9HYPH</name>
<evidence type="ECO:0000313" key="1">
    <source>
        <dbReference type="EMBL" id="OQW52986.1"/>
    </source>
</evidence>
<dbReference type="EMBL" id="LWDL01000011">
    <property type="protein sequence ID" value="OQW52986.1"/>
    <property type="molecule type" value="Genomic_DNA"/>
</dbReference>
<evidence type="ECO:0008006" key="3">
    <source>
        <dbReference type="Google" id="ProtNLM"/>
    </source>
</evidence>
<dbReference type="PANTHER" id="PTHR48228">
    <property type="entry name" value="SUCCINYL-COA--D-CITRAMALATE COA-TRANSFERASE"/>
    <property type="match status" value="1"/>
</dbReference>
<dbReference type="SUPFAM" id="SSF89796">
    <property type="entry name" value="CoA-transferase family III (CaiB/BaiF)"/>
    <property type="match status" value="1"/>
</dbReference>
<dbReference type="RefSeq" id="WP_376800832.1">
    <property type="nucleotide sequence ID" value="NZ_DBNB01000038.1"/>
</dbReference>